<organism evidence="2">
    <name type="scientific">Oceaniferula spumae</name>
    <dbReference type="NCBI Taxonomy" id="2979115"/>
    <lineage>
        <taxon>Bacteria</taxon>
        <taxon>Pseudomonadati</taxon>
        <taxon>Verrucomicrobiota</taxon>
        <taxon>Verrucomicrobiia</taxon>
        <taxon>Verrucomicrobiales</taxon>
        <taxon>Verrucomicrobiaceae</taxon>
        <taxon>Oceaniferula</taxon>
    </lineage>
</organism>
<dbReference type="AlphaFoldDB" id="A0AAT9FL66"/>
<feature type="chain" id="PRO_5043647394" description="Phosphate-selective porin O and P" evidence="1">
    <location>
        <begin position="24"/>
        <end position="441"/>
    </location>
</feature>
<dbReference type="InterPro" id="IPR010870">
    <property type="entry name" value="Porin_O/P"/>
</dbReference>
<evidence type="ECO:0000313" key="2">
    <source>
        <dbReference type="EMBL" id="BDS06688.1"/>
    </source>
</evidence>
<evidence type="ECO:0008006" key="3">
    <source>
        <dbReference type="Google" id="ProtNLM"/>
    </source>
</evidence>
<dbReference type="Gene3D" id="2.40.160.10">
    <property type="entry name" value="Porin"/>
    <property type="match status" value="1"/>
</dbReference>
<reference evidence="2" key="1">
    <citation type="submission" date="2024-07" db="EMBL/GenBank/DDBJ databases">
        <title>Complete genome sequence of Verrucomicrobiaceae bacterium NT6N.</title>
        <authorList>
            <person name="Huang C."/>
            <person name="Takami H."/>
            <person name="Hamasaki K."/>
        </authorList>
    </citation>
    <scope>NUCLEOTIDE SEQUENCE</scope>
    <source>
        <strain evidence="2">NT6N</strain>
    </source>
</reference>
<protein>
    <recommendedName>
        <fullName evidence="3">Phosphate-selective porin O and P</fullName>
    </recommendedName>
</protein>
<dbReference type="KEGG" id="osu:NT6N_17280"/>
<evidence type="ECO:0000256" key="1">
    <source>
        <dbReference type="SAM" id="SignalP"/>
    </source>
</evidence>
<dbReference type="EMBL" id="AP026866">
    <property type="protein sequence ID" value="BDS06688.1"/>
    <property type="molecule type" value="Genomic_DNA"/>
</dbReference>
<name>A0AAT9FL66_9BACT</name>
<dbReference type="InterPro" id="IPR023614">
    <property type="entry name" value="Porin_dom_sf"/>
</dbReference>
<dbReference type="Pfam" id="PF07396">
    <property type="entry name" value="Porin_O_P"/>
    <property type="match status" value="1"/>
</dbReference>
<gene>
    <name evidence="2" type="ORF">NT6N_17280</name>
</gene>
<keyword evidence="1" id="KW-0732">Signal</keyword>
<sequence length="441" mass="49640">MIPKKLTAASICAISLAGLPAIAGEAIEAPKADKPSNNGNWCSWLQDDPGKLYDNDDNPFIQEFTITGRFHWQYAYVDGQGSHEGGIRRLSYDTEEIRRFRLGVEMKFLNFFKLETDVDLANDLAPTGLESDHDIEYADIYSATLTFDAQEAFEIKSLDKLDFSIGKHKVTTSAEKDISSREIKTVERSSLSDYITPPSSTGFAIDLEKGPWEITAGIYSGDDEDEFADVKGDNDYFYTFRLGYKAEDPKFFDKAQANLRVIINGDESENATDNPLSEGAFNPDWAVSFGTQTRKGRFDLLTDVIYGENGKEFSMESNGLERRPEREGSFWGVVILPSYWLVEDRLEAVFRYQYAESSQPEGFRISSRYSRRAGESLGFTGPNDLSNGRGDNHHSAYLGLNYYLCGDNAKVMFGVEYDDLDSGSQDVYEGYTGWAAFRMYF</sequence>
<accession>A0AAT9FL66</accession>
<proteinExistence type="predicted"/>
<feature type="signal peptide" evidence="1">
    <location>
        <begin position="1"/>
        <end position="23"/>
    </location>
</feature>